<evidence type="ECO:0000313" key="4">
    <source>
        <dbReference type="Proteomes" id="UP000324705"/>
    </source>
</evidence>
<evidence type="ECO:0000256" key="2">
    <source>
        <dbReference type="ARBA" id="ARBA00022989"/>
    </source>
</evidence>
<keyword evidence="2" id="KW-0472">Membrane</keyword>
<name>A0A9R0WIB2_TRITD</name>
<keyword evidence="1" id="KW-0812">Transmembrane</keyword>
<dbReference type="EMBL" id="LT934118">
    <property type="protein sequence ID" value="VAI11636.1"/>
    <property type="molecule type" value="Genomic_DNA"/>
</dbReference>
<dbReference type="PANTHER" id="PTHR47949">
    <property type="entry name" value="CYTOCHROME P450 703A2-RELATED-RELATED"/>
    <property type="match status" value="1"/>
</dbReference>
<protein>
    <submittedName>
        <fullName evidence="3">Uncharacterized protein</fullName>
    </submittedName>
</protein>
<dbReference type="GO" id="GO:0005506">
    <property type="term" value="F:iron ion binding"/>
    <property type="evidence" value="ECO:0007669"/>
    <property type="project" value="InterPro"/>
</dbReference>
<dbReference type="InterPro" id="IPR001128">
    <property type="entry name" value="Cyt_P450"/>
</dbReference>
<sequence length="170" mass="19511">MFAIIDNPSNAVEWALAEMINRPEVMQKAIDELDMVVGKERLVQESDISQLNYLKSCIREAFRMHPYHPFNPPHVAMADTTVAGYTIPKGSHVILSRFGLGRNPKIWVEPLEFRPERHLNHWEEGLSRDLTWYLGNNDVDCKDAAGIHLDEASWHSQYRSPGEQNWPCAS</sequence>
<evidence type="ECO:0000313" key="3">
    <source>
        <dbReference type="EMBL" id="VAI11636.1"/>
    </source>
</evidence>
<dbReference type="Pfam" id="PF00067">
    <property type="entry name" value="p450"/>
    <property type="match status" value="1"/>
</dbReference>
<dbReference type="Proteomes" id="UP000324705">
    <property type="component" value="Chromosome 4B"/>
</dbReference>
<dbReference type="SUPFAM" id="SSF48264">
    <property type="entry name" value="Cytochrome P450"/>
    <property type="match status" value="1"/>
</dbReference>
<dbReference type="InterPro" id="IPR036396">
    <property type="entry name" value="Cyt_P450_sf"/>
</dbReference>
<accession>A0A9R0WIB2</accession>
<dbReference type="PANTHER" id="PTHR47949:SF4">
    <property type="entry name" value="TYROSINE N-MONOOXYGENASE"/>
    <property type="match status" value="1"/>
</dbReference>
<keyword evidence="2" id="KW-1133">Transmembrane helix</keyword>
<dbReference type="Gramene" id="TRITD4Bv1G205320.2">
    <property type="protein sequence ID" value="TRITD4Bv1G205320.2"/>
    <property type="gene ID" value="TRITD4Bv1G205320"/>
</dbReference>
<dbReference type="PRINTS" id="PR00463">
    <property type="entry name" value="EP450I"/>
</dbReference>
<organism evidence="3 4">
    <name type="scientific">Triticum turgidum subsp. durum</name>
    <name type="common">Durum wheat</name>
    <name type="synonym">Triticum durum</name>
    <dbReference type="NCBI Taxonomy" id="4567"/>
    <lineage>
        <taxon>Eukaryota</taxon>
        <taxon>Viridiplantae</taxon>
        <taxon>Streptophyta</taxon>
        <taxon>Embryophyta</taxon>
        <taxon>Tracheophyta</taxon>
        <taxon>Spermatophyta</taxon>
        <taxon>Magnoliopsida</taxon>
        <taxon>Liliopsida</taxon>
        <taxon>Poales</taxon>
        <taxon>Poaceae</taxon>
        <taxon>BOP clade</taxon>
        <taxon>Pooideae</taxon>
        <taxon>Triticodae</taxon>
        <taxon>Triticeae</taxon>
        <taxon>Triticinae</taxon>
        <taxon>Triticum</taxon>
    </lineage>
</organism>
<dbReference type="InterPro" id="IPR002401">
    <property type="entry name" value="Cyt_P450_E_grp-I"/>
</dbReference>
<keyword evidence="4" id="KW-1185">Reference proteome</keyword>
<reference evidence="3 4" key="1">
    <citation type="submission" date="2017-09" db="EMBL/GenBank/DDBJ databases">
        <authorList>
            <consortium name="International Durum Wheat Genome Sequencing Consortium (IDWGSC)"/>
            <person name="Milanesi L."/>
        </authorList>
    </citation>
    <scope>NUCLEOTIDE SEQUENCE [LARGE SCALE GENOMIC DNA]</scope>
    <source>
        <strain evidence="4">cv. Svevo</strain>
    </source>
</reference>
<proteinExistence type="predicted"/>
<gene>
    <name evidence="3" type="ORF">TRITD_4Bv1G205320</name>
</gene>
<dbReference type="GO" id="GO:0020037">
    <property type="term" value="F:heme binding"/>
    <property type="evidence" value="ECO:0007669"/>
    <property type="project" value="InterPro"/>
</dbReference>
<dbReference type="GO" id="GO:0016705">
    <property type="term" value="F:oxidoreductase activity, acting on paired donors, with incorporation or reduction of molecular oxygen"/>
    <property type="evidence" value="ECO:0007669"/>
    <property type="project" value="InterPro"/>
</dbReference>
<dbReference type="GO" id="GO:0004497">
    <property type="term" value="F:monooxygenase activity"/>
    <property type="evidence" value="ECO:0007669"/>
    <property type="project" value="InterPro"/>
</dbReference>
<evidence type="ECO:0000256" key="1">
    <source>
        <dbReference type="ARBA" id="ARBA00022692"/>
    </source>
</evidence>
<dbReference type="Gene3D" id="1.10.630.10">
    <property type="entry name" value="Cytochrome P450"/>
    <property type="match status" value="1"/>
</dbReference>
<dbReference type="AlphaFoldDB" id="A0A9R0WIB2"/>
<dbReference type="InterPro" id="IPR051382">
    <property type="entry name" value="CYP450_AA/FA_Hydroxylases"/>
</dbReference>